<dbReference type="InterPro" id="IPR037066">
    <property type="entry name" value="Plug_dom_sf"/>
</dbReference>
<dbReference type="PROSITE" id="PS01156">
    <property type="entry name" value="TONB_DEPENDENT_REC_2"/>
    <property type="match status" value="1"/>
</dbReference>
<comment type="subcellular location">
    <subcellularLocation>
        <location evidence="1 10">Cell outer membrane</location>
        <topology evidence="1 10">Multi-pass membrane protein</topology>
    </subcellularLocation>
</comment>
<gene>
    <name evidence="12" type="primary">pfeA</name>
    <name evidence="12" type="ORF">AB406_1162</name>
</gene>
<dbReference type="RefSeq" id="WP_079207353.1">
    <property type="nucleotide sequence ID" value="NZ_CP011859.1"/>
</dbReference>
<evidence type="ECO:0000256" key="11">
    <source>
        <dbReference type="RuleBase" id="RU003357"/>
    </source>
</evidence>
<dbReference type="Pfam" id="PF07715">
    <property type="entry name" value="Plug"/>
    <property type="match status" value="1"/>
</dbReference>
<evidence type="ECO:0000256" key="2">
    <source>
        <dbReference type="ARBA" id="ARBA00022448"/>
    </source>
</evidence>
<dbReference type="InterPro" id="IPR012910">
    <property type="entry name" value="Plug_dom"/>
</dbReference>
<dbReference type="PANTHER" id="PTHR30069:SF29">
    <property type="entry name" value="HEMOGLOBIN AND HEMOGLOBIN-HAPTOGLOBIN-BINDING PROTEIN 1-RELATED"/>
    <property type="match status" value="1"/>
</dbReference>
<evidence type="ECO:0000256" key="8">
    <source>
        <dbReference type="ARBA" id="ARBA00023170"/>
    </source>
</evidence>
<keyword evidence="3 10" id="KW-1134">Transmembrane beta strand</keyword>
<dbReference type="InterPro" id="IPR039426">
    <property type="entry name" value="TonB-dep_rcpt-like"/>
</dbReference>
<dbReference type="SUPFAM" id="SSF56935">
    <property type="entry name" value="Porins"/>
    <property type="match status" value="1"/>
</dbReference>
<evidence type="ECO:0000256" key="7">
    <source>
        <dbReference type="ARBA" id="ARBA00023136"/>
    </source>
</evidence>
<comment type="similarity">
    <text evidence="10 11">Belongs to the TonB-dependent receptor family.</text>
</comment>
<keyword evidence="9 10" id="KW-0998">Cell outer membrane</keyword>
<dbReference type="InterPro" id="IPR036942">
    <property type="entry name" value="Beta-barrel_TonB_sf"/>
</dbReference>
<keyword evidence="8 12" id="KW-0675">Receptor</keyword>
<organism evidence="12 13">
    <name type="scientific">Riemerella anatipestifer</name>
    <name type="common">Moraxella anatipestifer</name>
    <dbReference type="NCBI Taxonomy" id="34085"/>
    <lineage>
        <taxon>Bacteria</taxon>
        <taxon>Pseudomonadati</taxon>
        <taxon>Bacteroidota</taxon>
        <taxon>Flavobacteriia</taxon>
        <taxon>Flavobacteriales</taxon>
        <taxon>Weeksellaceae</taxon>
        <taxon>Riemerella</taxon>
    </lineage>
</organism>
<dbReference type="PANTHER" id="PTHR30069">
    <property type="entry name" value="TONB-DEPENDENT OUTER MEMBRANE RECEPTOR"/>
    <property type="match status" value="1"/>
</dbReference>
<evidence type="ECO:0000256" key="4">
    <source>
        <dbReference type="ARBA" id="ARBA00022692"/>
    </source>
</evidence>
<evidence type="ECO:0000256" key="9">
    <source>
        <dbReference type="ARBA" id="ARBA00023237"/>
    </source>
</evidence>
<proteinExistence type="inferred from homology"/>
<dbReference type="GO" id="GO:0015344">
    <property type="term" value="F:siderophore uptake transmembrane transporter activity"/>
    <property type="evidence" value="ECO:0007669"/>
    <property type="project" value="TreeGrafter"/>
</dbReference>
<accession>A0A1S7DSM2</accession>
<protein>
    <submittedName>
        <fullName evidence="12">Ferric enterobactin receptor</fullName>
    </submittedName>
</protein>
<dbReference type="Gene3D" id="2.40.170.20">
    <property type="entry name" value="TonB-dependent receptor, beta-barrel domain"/>
    <property type="match status" value="1"/>
</dbReference>
<evidence type="ECO:0000256" key="5">
    <source>
        <dbReference type="ARBA" id="ARBA00022729"/>
    </source>
</evidence>
<evidence type="ECO:0000256" key="1">
    <source>
        <dbReference type="ARBA" id="ARBA00004571"/>
    </source>
</evidence>
<dbReference type="InterPro" id="IPR010917">
    <property type="entry name" value="TonB_rcpt_CS"/>
</dbReference>
<evidence type="ECO:0000313" key="12">
    <source>
        <dbReference type="EMBL" id="AQY22110.1"/>
    </source>
</evidence>
<dbReference type="Proteomes" id="UP000189883">
    <property type="component" value="Chromosome"/>
</dbReference>
<evidence type="ECO:0000256" key="10">
    <source>
        <dbReference type="PROSITE-ProRule" id="PRU01360"/>
    </source>
</evidence>
<reference evidence="12 13" key="1">
    <citation type="submission" date="2015-06" db="EMBL/GenBank/DDBJ databases">
        <title>R. anatipestifer strain HXb2 is the most virulent strain so far, and the genome sequence would help us uncover the pathogenesis.</title>
        <authorList>
            <person name="Hu Q."/>
            <person name="Qi J."/>
            <person name="Bo H."/>
            <person name="Liu G."/>
            <person name="Tao M."/>
            <person name="Ding Y."/>
            <person name="Xue Y."/>
        </authorList>
    </citation>
    <scope>NUCLEOTIDE SEQUENCE [LARGE SCALE GENOMIC DNA]</scope>
    <source>
        <strain evidence="12 13">HXb2</strain>
    </source>
</reference>
<dbReference type="GO" id="GO:0009279">
    <property type="term" value="C:cell outer membrane"/>
    <property type="evidence" value="ECO:0007669"/>
    <property type="project" value="UniProtKB-SubCell"/>
</dbReference>
<name>A0A1S7DSM2_RIEAN</name>
<keyword evidence="7 10" id="KW-0472">Membrane</keyword>
<evidence type="ECO:0000256" key="3">
    <source>
        <dbReference type="ARBA" id="ARBA00022452"/>
    </source>
</evidence>
<dbReference type="PROSITE" id="PS52016">
    <property type="entry name" value="TONB_DEPENDENT_REC_3"/>
    <property type="match status" value="1"/>
</dbReference>
<evidence type="ECO:0000313" key="13">
    <source>
        <dbReference type="Proteomes" id="UP000189883"/>
    </source>
</evidence>
<dbReference type="EMBL" id="CP011859">
    <property type="protein sequence ID" value="AQY22110.1"/>
    <property type="molecule type" value="Genomic_DNA"/>
</dbReference>
<keyword evidence="5" id="KW-0732">Signal</keyword>
<evidence type="ECO:0000256" key="6">
    <source>
        <dbReference type="ARBA" id="ARBA00023077"/>
    </source>
</evidence>
<dbReference type="Pfam" id="PF00593">
    <property type="entry name" value="TonB_dep_Rec_b-barrel"/>
    <property type="match status" value="1"/>
</dbReference>
<dbReference type="AlphaFoldDB" id="A0A1S7DSM2"/>
<dbReference type="InterPro" id="IPR000531">
    <property type="entry name" value="Beta-barrel_TonB"/>
</dbReference>
<sequence length="868" mass="96498">MKIKALRKTAFTAVVTLSTASVYFAQSVKDSARSKDIEAVVLTGVADIAKDRKTPVAVSTIKESKIVEKLGNQEFPEILNSTPSVYATKGGGGFGDSRINIRGFAQENIAVMINGMPVNDMENGKVYWSNWAGLSDVTSAMQVQRGLGASKLAIASVGGTINVVSRAADKKQQGIVTVGVGNNGYHKSLFSYNTGKNEKGWSSSFLMSRTAGSYYADGTDFEGYNYYFALGFQPNKTHDFQFTITGAPQWHEQRRNQVTIADYIKYGTDGKPNRRYNADWGYLNGEKYAWWVNYYHKPVAMFNWNWKINSNNDLATVVYGSWGRGGGGTSPLIARNLEGYRMADGQLSIDQMVADNLANPNSPKILRRSGINQHDWYGFLTNFTHKFNSNLKMSIGLDGRYYKGMHYQVLNDLLGANSYTDKANKSLANPTRQLTTVYSSVAPWNPFAKITHEAISYNNDGEVLWGGVFGQLEYTNDKLSAFFQGSVSNQSFQRIDYFLKPGELAIATNPNSAMNTKTGFNNLIGFNVKTGANYNINENHNVFANVGYYERQPFFDAVYPNNRNYLNPNLTNEKIFGTEVGYSFRSSNFNANLNLYRTHWGDRVISTRNTFSLYDYKATPDAQGNYPILKDASGKAQTIQGTASIFGVTQVHKGIEVDMEYKLSKLLSLTGMFSAGKWEYKGDVSASYFDDSNAAILGADKKPVDQITLYLDGVKVGNSAQMTASLGLAVRPVEDLSLNADWRYVDNLYADINPSDFKSANHKGSLKLPSYNLMDLGLSYKLKLNNRNAFTFRGNVYNVFDTTYIAEARTNNHTKTVADFKDDAVTGATAQQQYDAYLKNNTYKGLDTSNQVFFGFGRTWSASVSFTF</sequence>
<dbReference type="GO" id="GO:0044718">
    <property type="term" value="P:siderophore transmembrane transport"/>
    <property type="evidence" value="ECO:0007669"/>
    <property type="project" value="TreeGrafter"/>
</dbReference>
<keyword evidence="4 10" id="KW-0812">Transmembrane</keyword>
<keyword evidence="6 11" id="KW-0798">TonB box</keyword>
<keyword evidence="2 10" id="KW-0813">Transport</keyword>
<dbReference type="Gene3D" id="2.170.130.10">
    <property type="entry name" value="TonB-dependent receptor, plug domain"/>
    <property type="match status" value="1"/>
</dbReference>